<sequence length="220" mass="25560">MKLFLILFILFPLQMPVRQLPDLFVPKGYTQVLETEGDLDKDGIKEHIYVFDTDKTDGELGFFRVLYICKSIGGKIKLWKKNTSVLRSSKNCGFCLDDGIDLSVTIKNNTLIIAQTFNHNSRHYSTVNSIFRYQHADWFLIGSTYNLYDTCEFDFTYDINFSTKKVEISENYGDCDENKKIPEDKSYSFNYPFKGIPRMDGFKPGDNAIKVPNSKKYFLY</sequence>
<accession>A0A4R6ILL1</accession>
<dbReference type="OrthoDB" id="86940at2"/>
<proteinExistence type="predicted"/>
<dbReference type="AlphaFoldDB" id="A0A4R6ILL1"/>
<organism evidence="1 2">
    <name type="scientific">Pedobacter duraquae</name>
    <dbReference type="NCBI Taxonomy" id="425511"/>
    <lineage>
        <taxon>Bacteria</taxon>
        <taxon>Pseudomonadati</taxon>
        <taxon>Bacteroidota</taxon>
        <taxon>Sphingobacteriia</taxon>
        <taxon>Sphingobacteriales</taxon>
        <taxon>Sphingobacteriaceae</taxon>
        <taxon>Pedobacter</taxon>
    </lineage>
</organism>
<evidence type="ECO:0000313" key="2">
    <source>
        <dbReference type="Proteomes" id="UP000295499"/>
    </source>
</evidence>
<name>A0A4R6ILL1_9SPHI</name>
<evidence type="ECO:0000313" key="1">
    <source>
        <dbReference type="EMBL" id="TDO22951.1"/>
    </source>
</evidence>
<keyword evidence="2" id="KW-1185">Reference proteome</keyword>
<dbReference type="Proteomes" id="UP000295499">
    <property type="component" value="Unassembled WGS sequence"/>
</dbReference>
<gene>
    <name evidence="1" type="ORF">CLV32_1936</name>
</gene>
<comment type="caution">
    <text evidence="1">The sequence shown here is derived from an EMBL/GenBank/DDBJ whole genome shotgun (WGS) entry which is preliminary data.</text>
</comment>
<protein>
    <submittedName>
        <fullName evidence="1">Uncharacterized protein</fullName>
    </submittedName>
</protein>
<dbReference type="RefSeq" id="WP_133554737.1">
    <property type="nucleotide sequence ID" value="NZ_SNWM01000002.1"/>
</dbReference>
<reference evidence="1 2" key="1">
    <citation type="submission" date="2019-03" db="EMBL/GenBank/DDBJ databases">
        <title>Genomic Encyclopedia of Archaeal and Bacterial Type Strains, Phase II (KMG-II): from individual species to whole genera.</title>
        <authorList>
            <person name="Goeker M."/>
        </authorList>
    </citation>
    <scope>NUCLEOTIDE SEQUENCE [LARGE SCALE GENOMIC DNA]</scope>
    <source>
        <strain evidence="1 2">DSM 19034</strain>
    </source>
</reference>
<dbReference type="EMBL" id="SNWM01000002">
    <property type="protein sequence ID" value="TDO22951.1"/>
    <property type="molecule type" value="Genomic_DNA"/>
</dbReference>